<keyword evidence="2" id="KW-1185">Reference proteome</keyword>
<dbReference type="EMBL" id="FWFW01000007">
    <property type="protein sequence ID" value="SLN49856.1"/>
    <property type="molecule type" value="Genomic_DNA"/>
</dbReference>
<gene>
    <name evidence="1" type="ORF">PAM7971_02457</name>
</gene>
<dbReference type="STRING" id="658057.SAMN04488032_107136"/>
<reference evidence="1 2" key="1">
    <citation type="submission" date="2017-03" db="EMBL/GenBank/DDBJ databases">
        <authorList>
            <person name="Afonso C.L."/>
            <person name="Miller P.J."/>
            <person name="Scott M.A."/>
            <person name="Spackman E."/>
            <person name="Goraichik I."/>
            <person name="Dimitrov K.M."/>
            <person name="Suarez D.L."/>
            <person name="Swayne D.E."/>
        </authorList>
    </citation>
    <scope>NUCLEOTIDE SEQUENCE [LARGE SCALE GENOMIC DNA]</scope>
    <source>
        <strain evidence="1 2">CECT 7971</strain>
    </source>
</reference>
<dbReference type="Proteomes" id="UP000193307">
    <property type="component" value="Unassembled WGS sequence"/>
</dbReference>
<sequence length="66" mass="7806">MSLNDEMYKISNRFTSAEDPWGEFNLWLAELNAESLKHGSDHEDFRLKVTLMILENKYDLMMPIPE</sequence>
<name>A0A1Y5SX31_9RHOB</name>
<dbReference type="AlphaFoldDB" id="A0A1Y5SX31"/>
<proteinExistence type="predicted"/>
<evidence type="ECO:0000313" key="2">
    <source>
        <dbReference type="Proteomes" id="UP000193307"/>
    </source>
</evidence>
<accession>A0A1Y5SX31</accession>
<protein>
    <submittedName>
        <fullName evidence="1">Uncharacterized protein</fullName>
    </submittedName>
</protein>
<dbReference type="RefSeq" id="WP_085849583.1">
    <property type="nucleotide sequence ID" value="NZ_FNZV01000007.1"/>
</dbReference>
<evidence type="ECO:0000313" key="1">
    <source>
        <dbReference type="EMBL" id="SLN49856.1"/>
    </source>
</evidence>
<organism evidence="1 2">
    <name type="scientific">Pacificibacter marinus</name>
    <dbReference type="NCBI Taxonomy" id="658057"/>
    <lineage>
        <taxon>Bacteria</taxon>
        <taxon>Pseudomonadati</taxon>
        <taxon>Pseudomonadota</taxon>
        <taxon>Alphaproteobacteria</taxon>
        <taxon>Rhodobacterales</taxon>
        <taxon>Roseobacteraceae</taxon>
        <taxon>Pacificibacter</taxon>
    </lineage>
</organism>